<dbReference type="InterPro" id="IPR004045">
    <property type="entry name" value="Glutathione_S-Trfase_N"/>
</dbReference>
<evidence type="ECO:0000259" key="1">
    <source>
        <dbReference type="PROSITE" id="PS50404"/>
    </source>
</evidence>
<dbReference type="PROSITE" id="PS50405">
    <property type="entry name" value="GST_CTER"/>
    <property type="match status" value="1"/>
</dbReference>
<dbReference type="PANTHER" id="PTHR44051">
    <property type="entry name" value="GLUTATHIONE S-TRANSFERASE-RELATED"/>
    <property type="match status" value="1"/>
</dbReference>
<dbReference type="Proteomes" id="UP001058533">
    <property type="component" value="Chromosome"/>
</dbReference>
<dbReference type="SUPFAM" id="SSF47616">
    <property type="entry name" value="GST C-terminal domain-like"/>
    <property type="match status" value="1"/>
</dbReference>
<dbReference type="Pfam" id="PF13410">
    <property type="entry name" value="GST_C_2"/>
    <property type="match status" value="1"/>
</dbReference>
<gene>
    <name evidence="3" type="ORF">NMP03_00425</name>
</gene>
<name>A0ABY5L9L9_9SPHN</name>
<dbReference type="InterPro" id="IPR040079">
    <property type="entry name" value="Glutathione_S-Trfase"/>
</dbReference>
<dbReference type="InterPro" id="IPR010987">
    <property type="entry name" value="Glutathione-S-Trfase_C-like"/>
</dbReference>
<feature type="domain" description="GST C-terminal" evidence="2">
    <location>
        <begin position="86"/>
        <end position="211"/>
    </location>
</feature>
<dbReference type="EMBL" id="CP101740">
    <property type="protein sequence ID" value="UUL82748.1"/>
    <property type="molecule type" value="Genomic_DNA"/>
</dbReference>
<organism evidence="3 4">
    <name type="scientific">Sphingomonas qomolangmaensis</name>
    <dbReference type="NCBI Taxonomy" id="2918765"/>
    <lineage>
        <taxon>Bacteria</taxon>
        <taxon>Pseudomonadati</taxon>
        <taxon>Pseudomonadota</taxon>
        <taxon>Alphaproteobacteria</taxon>
        <taxon>Sphingomonadales</taxon>
        <taxon>Sphingomonadaceae</taxon>
        <taxon>Sphingomonas</taxon>
    </lineage>
</organism>
<keyword evidence="4" id="KW-1185">Reference proteome</keyword>
<dbReference type="Pfam" id="PF13409">
    <property type="entry name" value="GST_N_2"/>
    <property type="match status" value="1"/>
</dbReference>
<feature type="domain" description="GST N-terminal" evidence="1">
    <location>
        <begin position="1"/>
        <end position="81"/>
    </location>
</feature>
<dbReference type="InterPro" id="IPR036249">
    <property type="entry name" value="Thioredoxin-like_sf"/>
</dbReference>
<dbReference type="SFLD" id="SFLDG00358">
    <property type="entry name" value="Main_(cytGST)"/>
    <property type="match status" value="1"/>
</dbReference>
<evidence type="ECO:0000313" key="4">
    <source>
        <dbReference type="Proteomes" id="UP001058533"/>
    </source>
</evidence>
<sequence>MKLYDAPWAPSPRRVRIFLAEKGVVIDREHVDLRDGEHLRDAYLRINPRGAVPALELDDGEVLCESAAICRYIEALYPEPSLFGADPLAIGRIESWTRRIEGDGYAAAVYAFRNRSPAFVDRGLPGNWPPVAQIPELAARGMVMWDGFVSALDERLADRTWIAGGGYSFADITALVTIDFAKSAAKLSVPERAKHILRWHAAATARPSAAA</sequence>
<reference evidence="3" key="1">
    <citation type="submission" date="2022-07" db="EMBL/GenBank/DDBJ databases">
        <title>Sphingomonas sp. nov., a novel bacterium isolated from the north slope of the Mount Everest.</title>
        <authorList>
            <person name="Cui X."/>
            <person name="Liu Y."/>
        </authorList>
    </citation>
    <scope>NUCLEOTIDE SEQUENCE</scope>
    <source>
        <strain evidence="3">S5-59</strain>
    </source>
</reference>
<proteinExistence type="predicted"/>
<dbReference type="Gene3D" id="1.20.1050.10">
    <property type="match status" value="1"/>
</dbReference>
<accession>A0ABY5L9L9</accession>
<dbReference type="SUPFAM" id="SSF52833">
    <property type="entry name" value="Thioredoxin-like"/>
    <property type="match status" value="1"/>
</dbReference>
<dbReference type="RefSeq" id="WP_256506597.1">
    <property type="nucleotide sequence ID" value="NZ_CP101740.1"/>
</dbReference>
<dbReference type="InterPro" id="IPR036282">
    <property type="entry name" value="Glutathione-S-Trfase_C_sf"/>
</dbReference>
<dbReference type="PROSITE" id="PS50404">
    <property type="entry name" value="GST_NTER"/>
    <property type="match status" value="1"/>
</dbReference>
<dbReference type="InterPro" id="IPR034345">
    <property type="entry name" value="Gtt2-like_N"/>
</dbReference>
<protein>
    <submittedName>
        <fullName evidence="3">Glutathione S-transferase N-terminal domain-containing protein</fullName>
    </submittedName>
</protein>
<dbReference type="Gene3D" id="3.40.30.10">
    <property type="entry name" value="Glutaredoxin"/>
    <property type="match status" value="1"/>
</dbReference>
<evidence type="ECO:0000313" key="3">
    <source>
        <dbReference type="EMBL" id="UUL82748.1"/>
    </source>
</evidence>
<evidence type="ECO:0000259" key="2">
    <source>
        <dbReference type="PROSITE" id="PS50405"/>
    </source>
</evidence>
<dbReference type="PANTHER" id="PTHR44051:SF8">
    <property type="entry name" value="GLUTATHIONE S-TRANSFERASE GSTA"/>
    <property type="match status" value="1"/>
</dbReference>
<dbReference type="SFLD" id="SFLDS00019">
    <property type="entry name" value="Glutathione_Transferase_(cytos"/>
    <property type="match status" value="1"/>
</dbReference>
<dbReference type="CDD" id="cd03051">
    <property type="entry name" value="GST_N_GTT2_like"/>
    <property type="match status" value="1"/>
</dbReference>